<evidence type="ECO:0000313" key="3">
    <source>
        <dbReference type="Proteomes" id="UP000193564"/>
    </source>
</evidence>
<feature type="compositionally biased region" description="Basic and acidic residues" evidence="1">
    <location>
        <begin position="1"/>
        <end position="10"/>
    </location>
</feature>
<feature type="region of interest" description="Disordered" evidence="1">
    <location>
        <begin position="1"/>
        <end position="25"/>
    </location>
</feature>
<comment type="caution">
    <text evidence="2">The sequence shown here is derived from an EMBL/GenBank/DDBJ whole genome shotgun (WGS) entry which is preliminary data.</text>
</comment>
<evidence type="ECO:0000313" key="2">
    <source>
        <dbReference type="EMBL" id="ORV41648.1"/>
    </source>
</evidence>
<protein>
    <submittedName>
        <fullName evidence="2">Uncharacterized protein</fullName>
    </submittedName>
</protein>
<keyword evidence="3" id="KW-1185">Reference proteome</keyword>
<proteinExistence type="predicted"/>
<accession>A0A1X1TAX6</accession>
<organism evidence="2 3">
    <name type="scientific">Mycolicibacterium doricum</name>
    <dbReference type="NCBI Taxonomy" id="126673"/>
    <lineage>
        <taxon>Bacteria</taxon>
        <taxon>Bacillati</taxon>
        <taxon>Actinomycetota</taxon>
        <taxon>Actinomycetes</taxon>
        <taxon>Mycobacteriales</taxon>
        <taxon>Mycobacteriaceae</taxon>
        <taxon>Mycolicibacterium</taxon>
    </lineage>
</organism>
<name>A0A1X1TAX6_9MYCO</name>
<dbReference type="AlphaFoldDB" id="A0A1X1TAX6"/>
<sequence>MGSCSKHDDPVGQAVGARNETSTSPDLIREASAFGGLELPPNAEVLQARVDSALDTRYQLALRTDPGGLTTLLADSHFDKPLIRAYPPFDELLAGPSLAGSPTVLKAQDRYENAEGRSVYRTLIVDERDPNIRFVHISLNNT</sequence>
<evidence type="ECO:0000256" key="1">
    <source>
        <dbReference type="SAM" id="MobiDB-lite"/>
    </source>
</evidence>
<dbReference type="EMBL" id="LQOS01000025">
    <property type="protein sequence ID" value="ORV41648.1"/>
    <property type="molecule type" value="Genomic_DNA"/>
</dbReference>
<dbReference type="Proteomes" id="UP000193564">
    <property type="component" value="Unassembled WGS sequence"/>
</dbReference>
<dbReference type="OrthoDB" id="4559321at2"/>
<gene>
    <name evidence="2" type="ORF">AWC01_09565</name>
</gene>
<reference evidence="2 3" key="1">
    <citation type="submission" date="2016-01" db="EMBL/GenBank/DDBJ databases">
        <title>The new phylogeny of the genus Mycobacterium.</title>
        <authorList>
            <person name="Tarcisio F."/>
            <person name="Conor M."/>
            <person name="Antonella G."/>
            <person name="Elisabetta G."/>
            <person name="Giulia F.S."/>
            <person name="Sara T."/>
            <person name="Anna F."/>
            <person name="Clotilde B."/>
            <person name="Roberto B."/>
            <person name="Veronica D.S."/>
            <person name="Fabio R."/>
            <person name="Monica P."/>
            <person name="Olivier J."/>
            <person name="Enrico T."/>
            <person name="Nicola S."/>
        </authorList>
    </citation>
    <scope>NUCLEOTIDE SEQUENCE [LARGE SCALE GENOMIC DNA]</scope>
    <source>
        <strain evidence="2 3">DSM 44339</strain>
    </source>
</reference>